<dbReference type="SUPFAM" id="SSF56112">
    <property type="entry name" value="Protein kinase-like (PK-like)"/>
    <property type="match status" value="1"/>
</dbReference>
<dbReference type="EMBL" id="VTUU01000005">
    <property type="protein sequence ID" value="KAA1173301.1"/>
    <property type="molecule type" value="Genomic_DNA"/>
</dbReference>
<sequence>MNGQTKCPSIGSSWQPAAITDASDQKWYKPIISVNADSSGNRHVYKAFRFSRGLLGNYFRFLASHEFRMLKKVEPLNFTPDQASRPSDRSPTIHYRLIEGRPVKDIAAGNALPDNFFSQLFSDVKTLHQHGVAHMDLGNSGNILVSGRGGVPAIIDFGSAIPLSWLPSSVQSWACRKDILGVLKLWHRFDSESMPLFLQHYYQSNYRKNIYTPKRFLKALRRWVTGDAGSGDMSGLATVISVFFGLLVLVSFT</sequence>
<dbReference type="InterPro" id="IPR011009">
    <property type="entry name" value="Kinase-like_dom_sf"/>
</dbReference>
<dbReference type="AlphaFoldDB" id="A0A5B0VGU3"/>
<protein>
    <recommendedName>
        <fullName evidence="4">Protein kinase domain-containing protein</fullName>
    </recommendedName>
</protein>
<reference evidence="2 3" key="1">
    <citation type="submission" date="2019-08" db="EMBL/GenBank/DDBJ databases">
        <title>Marinobacter ZYF650 sp. nov., a marine bacterium isolated from seawater of the Mariana trench.</title>
        <authorList>
            <person name="Ahmad W."/>
        </authorList>
    </citation>
    <scope>NUCLEOTIDE SEQUENCE [LARGE SCALE GENOMIC DNA]</scope>
    <source>
        <strain evidence="2 3">ZYF650</strain>
    </source>
</reference>
<keyword evidence="1" id="KW-0812">Transmembrane</keyword>
<accession>A0A5B0VGU3</accession>
<dbReference type="Proteomes" id="UP000323161">
    <property type="component" value="Unassembled WGS sequence"/>
</dbReference>
<gene>
    <name evidence="2" type="ORF">FWJ25_12525</name>
</gene>
<name>A0A5B0VGU3_9GAMM</name>
<organism evidence="2 3">
    <name type="scientific">Marinobacter salinexigens</name>
    <dbReference type="NCBI Taxonomy" id="2919747"/>
    <lineage>
        <taxon>Bacteria</taxon>
        <taxon>Pseudomonadati</taxon>
        <taxon>Pseudomonadota</taxon>
        <taxon>Gammaproteobacteria</taxon>
        <taxon>Pseudomonadales</taxon>
        <taxon>Marinobacteraceae</taxon>
        <taxon>Marinobacter</taxon>
    </lineage>
</organism>
<feature type="transmembrane region" description="Helical" evidence="1">
    <location>
        <begin position="233"/>
        <end position="252"/>
    </location>
</feature>
<evidence type="ECO:0000313" key="3">
    <source>
        <dbReference type="Proteomes" id="UP000323161"/>
    </source>
</evidence>
<keyword evidence="3" id="KW-1185">Reference proteome</keyword>
<evidence type="ECO:0008006" key="4">
    <source>
        <dbReference type="Google" id="ProtNLM"/>
    </source>
</evidence>
<keyword evidence="1" id="KW-1133">Transmembrane helix</keyword>
<evidence type="ECO:0000313" key="2">
    <source>
        <dbReference type="EMBL" id="KAA1173301.1"/>
    </source>
</evidence>
<comment type="caution">
    <text evidence="2">The sequence shown here is derived from an EMBL/GenBank/DDBJ whole genome shotgun (WGS) entry which is preliminary data.</text>
</comment>
<keyword evidence="1" id="KW-0472">Membrane</keyword>
<dbReference type="RefSeq" id="WP_149600594.1">
    <property type="nucleotide sequence ID" value="NZ_VTUU01000005.1"/>
</dbReference>
<dbReference type="Gene3D" id="1.10.510.10">
    <property type="entry name" value="Transferase(Phosphotransferase) domain 1"/>
    <property type="match status" value="1"/>
</dbReference>
<proteinExistence type="predicted"/>
<evidence type="ECO:0000256" key="1">
    <source>
        <dbReference type="SAM" id="Phobius"/>
    </source>
</evidence>